<gene>
    <name evidence="1" type="ORF">METZ01_LOCUS429202</name>
</gene>
<dbReference type="EMBL" id="UINC01171665">
    <property type="protein sequence ID" value="SVD76348.1"/>
    <property type="molecule type" value="Genomic_DNA"/>
</dbReference>
<dbReference type="SUPFAM" id="SSF51294">
    <property type="entry name" value="Hedgehog/intein (Hint) domain"/>
    <property type="match status" value="1"/>
</dbReference>
<feature type="non-terminal residue" evidence="1">
    <location>
        <position position="237"/>
    </location>
</feature>
<protein>
    <submittedName>
        <fullName evidence="1">Uncharacterized protein</fullName>
    </submittedName>
</protein>
<accession>A0A382Y1G9</accession>
<sequence length="237" mass="25123">MPSVPDDTNLSLGKLMRAAKHATVSNYTTETYLANDCGNNAESNANVSMSDFYMSSTGSGISGYAYVDEQTSDTYTVGLSGGGASLTGRIGGNYRNFTWSTSNALLSPTSNQDYDAVFTAGSISNVNVANSVGDGTRGTFHAAHTNDTSLTIYGGYDDSVDHAKDGFNDHATGYAVSQSKTVQIEDTYNSSAITCFLPETPVELEDGEIIPIEDLVVGDKIKSFHIENLPDESLGLE</sequence>
<organism evidence="1">
    <name type="scientific">marine metagenome</name>
    <dbReference type="NCBI Taxonomy" id="408172"/>
    <lineage>
        <taxon>unclassified sequences</taxon>
        <taxon>metagenomes</taxon>
        <taxon>ecological metagenomes</taxon>
    </lineage>
</organism>
<dbReference type="AlphaFoldDB" id="A0A382Y1G9"/>
<proteinExistence type="predicted"/>
<evidence type="ECO:0000313" key="1">
    <source>
        <dbReference type="EMBL" id="SVD76348.1"/>
    </source>
</evidence>
<dbReference type="Gene3D" id="2.170.16.10">
    <property type="entry name" value="Hedgehog/Intein (Hint) domain"/>
    <property type="match status" value="1"/>
</dbReference>
<name>A0A382Y1G9_9ZZZZ</name>
<dbReference type="InterPro" id="IPR036844">
    <property type="entry name" value="Hint_dom_sf"/>
</dbReference>
<reference evidence="1" key="1">
    <citation type="submission" date="2018-05" db="EMBL/GenBank/DDBJ databases">
        <authorList>
            <person name="Lanie J.A."/>
            <person name="Ng W.-L."/>
            <person name="Kazmierczak K.M."/>
            <person name="Andrzejewski T.M."/>
            <person name="Davidsen T.M."/>
            <person name="Wayne K.J."/>
            <person name="Tettelin H."/>
            <person name="Glass J.I."/>
            <person name="Rusch D."/>
            <person name="Podicherti R."/>
            <person name="Tsui H.-C.T."/>
            <person name="Winkler M.E."/>
        </authorList>
    </citation>
    <scope>NUCLEOTIDE SEQUENCE</scope>
</reference>